<evidence type="ECO:0000313" key="2">
    <source>
        <dbReference type="Proteomes" id="UP000034150"/>
    </source>
</evidence>
<dbReference type="InterPro" id="IPR015947">
    <property type="entry name" value="PUA-like_sf"/>
</dbReference>
<dbReference type="RefSeq" id="WP_046361241.1">
    <property type="nucleotide sequence ID" value="NZ_LAUZ02000007.1"/>
</dbReference>
<name>A0A0M2K9K3_9MYCO</name>
<dbReference type="Proteomes" id="UP000034150">
    <property type="component" value="Unassembled WGS sequence"/>
</dbReference>
<dbReference type="EMBL" id="LAUZ02000007">
    <property type="protein sequence ID" value="KKF03890.1"/>
    <property type="molecule type" value="Genomic_DNA"/>
</dbReference>
<comment type="caution">
    <text evidence="1">The sequence shown here is derived from an EMBL/GenBank/DDBJ whole genome shotgun (WGS) entry which is preliminary data.</text>
</comment>
<dbReference type="SUPFAM" id="SSF88697">
    <property type="entry name" value="PUA domain-like"/>
    <property type="match status" value="1"/>
</dbReference>
<organism evidence="1 2">
    <name type="scientific">Mycolicibacterium obuense</name>
    <dbReference type="NCBI Taxonomy" id="1807"/>
    <lineage>
        <taxon>Bacteria</taxon>
        <taxon>Bacillati</taxon>
        <taxon>Actinomycetota</taxon>
        <taxon>Actinomycetes</taxon>
        <taxon>Mycobacteriales</taxon>
        <taxon>Mycobacteriaceae</taxon>
        <taxon>Mycolicibacterium</taxon>
    </lineage>
</organism>
<gene>
    <name evidence="1" type="ORF">WN67_00715</name>
</gene>
<sequence length="159" mass="17370">MRNRSPKCLPSPAQTSVRALTVQQPWAWAIVSAGKATENRTQMWSYRGPLLIHAGARWSERGDRSPLIEQAAQGRSLAGTLDMSAIIGVATLVDCHPDAGCCKPWGESSYVEHGGRQRRRVVHLTLEDARPLPEPIPCRGAQGLWVPPADIVERCGVTL</sequence>
<dbReference type="PATRIC" id="fig|1807.13.peg.949"/>
<accession>A0A0M2K9K3</accession>
<dbReference type="OrthoDB" id="359066at2"/>
<evidence type="ECO:0008006" key="3">
    <source>
        <dbReference type="Google" id="ProtNLM"/>
    </source>
</evidence>
<dbReference type="Gene3D" id="2.30.130.30">
    <property type="entry name" value="Hypothetical protein"/>
    <property type="match status" value="1"/>
</dbReference>
<reference evidence="1 2" key="1">
    <citation type="journal article" date="2015" name="Genome Announc.">
        <title>Draft Genome Sequence of Mycobacterium obuense Strain UC1, Isolated from Patient Sputum.</title>
        <authorList>
            <person name="Greninger A.L."/>
            <person name="Cunningham G."/>
            <person name="Hsu E.D."/>
            <person name="Yu J.M."/>
            <person name="Chiu C.Y."/>
            <person name="Miller S."/>
        </authorList>
    </citation>
    <scope>NUCLEOTIDE SEQUENCE [LARGE SCALE GENOMIC DNA]</scope>
    <source>
        <strain evidence="1 2">UC1</strain>
    </source>
</reference>
<protein>
    <recommendedName>
        <fullName evidence="3">ASCH domain-containing protein</fullName>
    </recommendedName>
</protein>
<keyword evidence="2" id="KW-1185">Reference proteome</keyword>
<dbReference type="AlphaFoldDB" id="A0A0M2K9K3"/>
<evidence type="ECO:0000313" key="1">
    <source>
        <dbReference type="EMBL" id="KKF03890.1"/>
    </source>
</evidence>
<proteinExistence type="predicted"/>